<evidence type="ECO:0000313" key="4">
    <source>
        <dbReference type="Proteomes" id="UP001251524"/>
    </source>
</evidence>
<protein>
    <submittedName>
        <fullName evidence="3">Osmotically-inducible protein OsmY</fullName>
    </submittedName>
</protein>
<feature type="region of interest" description="Disordered" evidence="1">
    <location>
        <begin position="255"/>
        <end position="331"/>
    </location>
</feature>
<feature type="compositionally biased region" description="Polar residues" evidence="1">
    <location>
        <begin position="157"/>
        <end position="168"/>
    </location>
</feature>
<feature type="compositionally biased region" description="Basic and acidic residues" evidence="1">
    <location>
        <begin position="255"/>
        <end position="267"/>
    </location>
</feature>
<dbReference type="Proteomes" id="UP001251524">
    <property type="component" value="Unassembled WGS sequence"/>
</dbReference>
<feature type="compositionally biased region" description="Gly residues" evidence="1">
    <location>
        <begin position="85"/>
        <end position="100"/>
    </location>
</feature>
<dbReference type="PANTHER" id="PTHR34606">
    <property type="entry name" value="BON DOMAIN-CONTAINING PROTEIN"/>
    <property type="match status" value="1"/>
</dbReference>
<dbReference type="SMART" id="SM00749">
    <property type="entry name" value="BON"/>
    <property type="match status" value="1"/>
</dbReference>
<feature type="compositionally biased region" description="Low complexity" evidence="1">
    <location>
        <begin position="310"/>
        <end position="320"/>
    </location>
</feature>
<organism evidence="3 4">
    <name type="scientific">Lysobacter niastensis</name>
    <dbReference type="NCBI Taxonomy" id="380629"/>
    <lineage>
        <taxon>Bacteria</taxon>
        <taxon>Pseudomonadati</taxon>
        <taxon>Pseudomonadota</taxon>
        <taxon>Gammaproteobacteria</taxon>
        <taxon>Lysobacterales</taxon>
        <taxon>Lysobacteraceae</taxon>
        <taxon>Lysobacter</taxon>
    </lineage>
</organism>
<accession>A0ABU1WA75</accession>
<gene>
    <name evidence="3" type="ORF">J2X06_001518</name>
</gene>
<comment type="caution">
    <text evidence="3">The sequence shown here is derived from an EMBL/GenBank/DDBJ whole genome shotgun (WGS) entry which is preliminary data.</text>
</comment>
<reference evidence="3 4" key="1">
    <citation type="submission" date="2023-07" db="EMBL/GenBank/DDBJ databases">
        <title>Sorghum-associated microbial communities from plants grown in Nebraska, USA.</title>
        <authorList>
            <person name="Schachtman D."/>
        </authorList>
    </citation>
    <scope>NUCLEOTIDE SEQUENCE [LARGE SCALE GENOMIC DNA]</scope>
    <source>
        <strain evidence="3 4">BE198</strain>
    </source>
</reference>
<dbReference type="Pfam" id="PF04972">
    <property type="entry name" value="BON"/>
    <property type="match status" value="1"/>
</dbReference>
<feature type="region of interest" description="Disordered" evidence="1">
    <location>
        <begin position="1"/>
        <end position="221"/>
    </location>
</feature>
<evidence type="ECO:0000313" key="3">
    <source>
        <dbReference type="EMBL" id="MDR7134334.1"/>
    </source>
</evidence>
<feature type="compositionally biased region" description="Low complexity" evidence="1">
    <location>
        <begin position="189"/>
        <end position="201"/>
    </location>
</feature>
<dbReference type="InterPro" id="IPR007055">
    <property type="entry name" value="BON_dom"/>
</dbReference>
<evidence type="ECO:0000259" key="2">
    <source>
        <dbReference type="PROSITE" id="PS50914"/>
    </source>
</evidence>
<dbReference type="InterPro" id="IPR014004">
    <property type="entry name" value="Transpt-assoc_nodulatn_dom_bac"/>
</dbReference>
<proteinExistence type="predicted"/>
<dbReference type="PANTHER" id="PTHR34606:SF15">
    <property type="entry name" value="BON DOMAIN-CONTAINING PROTEIN"/>
    <property type="match status" value="1"/>
</dbReference>
<dbReference type="RefSeq" id="WP_310060407.1">
    <property type="nucleotide sequence ID" value="NZ_JAVDVY010000001.1"/>
</dbReference>
<dbReference type="InterPro" id="IPR051686">
    <property type="entry name" value="Lipoprotein_DolP"/>
</dbReference>
<dbReference type="Gene3D" id="3.30.1340.30">
    <property type="match status" value="1"/>
</dbReference>
<keyword evidence="4" id="KW-1185">Reference proteome</keyword>
<evidence type="ECO:0000256" key="1">
    <source>
        <dbReference type="SAM" id="MobiDB-lite"/>
    </source>
</evidence>
<feature type="compositionally biased region" description="Basic and acidic residues" evidence="1">
    <location>
        <begin position="112"/>
        <end position="123"/>
    </location>
</feature>
<dbReference type="EMBL" id="JAVDVY010000001">
    <property type="protein sequence ID" value="MDR7134334.1"/>
    <property type="molecule type" value="Genomic_DNA"/>
</dbReference>
<feature type="domain" description="BON" evidence="2">
    <location>
        <begin position="218"/>
        <end position="286"/>
    </location>
</feature>
<feature type="compositionally biased region" description="Basic and acidic residues" evidence="1">
    <location>
        <begin position="43"/>
        <end position="60"/>
    </location>
</feature>
<feature type="compositionally biased region" description="Basic and acidic residues" evidence="1">
    <location>
        <begin position="276"/>
        <end position="288"/>
    </location>
</feature>
<name>A0ABU1WA75_9GAMM</name>
<feature type="compositionally biased region" description="Polar residues" evidence="1">
    <location>
        <begin position="289"/>
        <end position="309"/>
    </location>
</feature>
<sequence length="331" mass="37040">MNRDPQGRTGRGQYSEQGAWRRTGRDEEQQQQQQQRRYYGASQDREREYADQRREDDRPMPRYGSEGYGSDWLDDEERAERYGQSGSGYEMGYGGPGGYGPQSPSQFTSQRDFGRGYSGDDYRQGASAGTYGRSEPYRSQSRGMPTWESDRSLQGEGLSQRSHGQPSYGQYGDYGRGESQGSQDQTRFYYGSSYGSSSRGGEQLHGFRGRGPKNYTRSDERIREDLCERLSDADEIDASNLTVAVNQGVATLEGEVPHRSMKHRAEDLAESCSGVRDVDNRLRVRGQESRQASSGEPRTSGQTPGQTYGQSQSQKTTASTSRDDDGGTPRH</sequence>
<dbReference type="PROSITE" id="PS50914">
    <property type="entry name" value="BON"/>
    <property type="match status" value="1"/>
</dbReference>
<feature type="compositionally biased region" description="Basic and acidic residues" evidence="1">
    <location>
        <begin position="321"/>
        <end position="331"/>
    </location>
</feature>